<dbReference type="AlphaFoldDB" id="A0A9J5WQM1"/>
<evidence type="ECO:0008006" key="4">
    <source>
        <dbReference type="Google" id="ProtNLM"/>
    </source>
</evidence>
<dbReference type="Proteomes" id="UP000824120">
    <property type="component" value="Chromosome 11"/>
</dbReference>
<name>A0A9J5WQM1_SOLCO</name>
<feature type="compositionally biased region" description="Low complexity" evidence="1">
    <location>
        <begin position="137"/>
        <end position="148"/>
    </location>
</feature>
<organism evidence="2 3">
    <name type="scientific">Solanum commersonii</name>
    <name type="common">Commerson's wild potato</name>
    <name type="synonym">Commerson's nightshade</name>
    <dbReference type="NCBI Taxonomy" id="4109"/>
    <lineage>
        <taxon>Eukaryota</taxon>
        <taxon>Viridiplantae</taxon>
        <taxon>Streptophyta</taxon>
        <taxon>Embryophyta</taxon>
        <taxon>Tracheophyta</taxon>
        <taxon>Spermatophyta</taxon>
        <taxon>Magnoliopsida</taxon>
        <taxon>eudicotyledons</taxon>
        <taxon>Gunneridae</taxon>
        <taxon>Pentapetalae</taxon>
        <taxon>asterids</taxon>
        <taxon>lamiids</taxon>
        <taxon>Solanales</taxon>
        <taxon>Solanaceae</taxon>
        <taxon>Solanoideae</taxon>
        <taxon>Solaneae</taxon>
        <taxon>Solanum</taxon>
    </lineage>
</organism>
<sequence>AELLTLLPVFVVTETFDHLFVACPDANFLRRTLSRPAGIQGPYIQLKQTLDKWWGADCNVKLRPLFNAVPIFIIWQIWKRRDVFRNGEKLSRLRNGPERNHRTGMGRFDQFVDRYRDEPDRNYRDGYLGPSRPTIYRDGTGTDRNGTGWDKRDDTSSYFKN</sequence>
<dbReference type="OrthoDB" id="1305538at2759"/>
<feature type="region of interest" description="Disordered" evidence="1">
    <location>
        <begin position="127"/>
        <end position="161"/>
    </location>
</feature>
<dbReference type="EMBL" id="JACXVP010000011">
    <property type="protein sequence ID" value="KAG5577511.1"/>
    <property type="molecule type" value="Genomic_DNA"/>
</dbReference>
<proteinExistence type="predicted"/>
<evidence type="ECO:0000313" key="3">
    <source>
        <dbReference type="Proteomes" id="UP000824120"/>
    </source>
</evidence>
<protein>
    <recommendedName>
        <fullName evidence="4">Reverse transcriptase</fullName>
    </recommendedName>
</protein>
<feature type="non-terminal residue" evidence="2">
    <location>
        <position position="1"/>
    </location>
</feature>
<gene>
    <name evidence="2" type="ORF">H5410_057645</name>
</gene>
<evidence type="ECO:0000313" key="2">
    <source>
        <dbReference type="EMBL" id="KAG5577511.1"/>
    </source>
</evidence>
<accession>A0A9J5WQM1</accession>
<comment type="caution">
    <text evidence="2">The sequence shown here is derived from an EMBL/GenBank/DDBJ whole genome shotgun (WGS) entry which is preliminary data.</text>
</comment>
<reference evidence="2 3" key="1">
    <citation type="submission" date="2020-09" db="EMBL/GenBank/DDBJ databases">
        <title>De no assembly of potato wild relative species, Solanum commersonii.</title>
        <authorList>
            <person name="Cho K."/>
        </authorList>
    </citation>
    <scope>NUCLEOTIDE SEQUENCE [LARGE SCALE GENOMIC DNA]</scope>
    <source>
        <strain evidence="2">LZ3.2</strain>
        <tissue evidence="2">Leaf</tissue>
    </source>
</reference>
<keyword evidence="3" id="KW-1185">Reference proteome</keyword>
<evidence type="ECO:0000256" key="1">
    <source>
        <dbReference type="SAM" id="MobiDB-lite"/>
    </source>
</evidence>